<dbReference type="GeneID" id="10500702"/>
<reference evidence="3" key="1">
    <citation type="journal article" date="2011" name="Genome Biol.">
        <title>Comparative genomics of the social amoebae Dictyostelium discoideum and Dictyostelium purpureum.</title>
        <authorList>
            <consortium name="US DOE Joint Genome Institute (JGI-PGF)"/>
            <person name="Sucgang R."/>
            <person name="Kuo A."/>
            <person name="Tian X."/>
            <person name="Salerno W."/>
            <person name="Parikh A."/>
            <person name="Feasley C.L."/>
            <person name="Dalin E."/>
            <person name="Tu H."/>
            <person name="Huang E."/>
            <person name="Barry K."/>
            <person name="Lindquist E."/>
            <person name="Shapiro H."/>
            <person name="Bruce D."/>
            <person name="Schmutz J."/>
            <person name="Salamov A."/>
            <person name="Fey P."/>
            <person name="Gaudet P."/>
            <person name="Anjard C."/>
            <person name="Babu M.M."/>
            <person name="Basu S."/>
            <person name="Bushmanova Y."/>
            <person name="van der Wel H."/>
            <person name="Katoh-Kurasawa M."/>
            <person name="Dinh C."/>
            <person name="Coutinho P.M."/>
            <person name="Saito T."/>
            <person name="Elias M."/>
            <person name="Schaap P."/>
            <person name="Kay R.R."/>
            <person name="Henrissat B."/>
            <person name="Eichinger L."/>
            <person name="Rivero F."/>
            <person name="Putnam N.H."/>
            <person name="West C.M."/>
            <person name="Loomis W.F."/>
            <person name="Chisholm R.L."/>
            <person name="Shaulsky G."/>
            <person name="Strassmann J.E."/>
            <person name="Queller D.C."/>
            <person name="Kuspa A."/>
            <person name="Grigoriev I.V."/>
        </authorList>
    </citation>
    <scope>NUCLEOTIDE SEQUENCE [LARGE SCALE GENOMIC DNA]</scope>
    <source>
        <strain evidence="3">QSDP1</strain>
    </source>
</reference>
<dbReference type="RefSeq" id="XP_003287665.1">
    <property type="nucleotide sequence ID" value="XM_003287617.1"/>
</dbReference>
<feature type="chain" id="PRO_5003261762" evidence="1">
    <location>
        <begin position="22"/>
        <end position="211"/>
    </location>
</feature>
<organism evidence="2 3">
    <name type="scientific">Dictyostelium purpureum</name>
    <name type="common">Slime mold</name>
    <dbReference type="NCBI Taxonomy" id="5786"/>
    <lineage>
        <taxon>Eukaryota</taxon>
        <taxon>Amoebozoa</taxon>
        <taxon>Evosea</taxon>
        <taxon>Eumycetozoa</taxon>
        <taxon>Dictyostelia</taxon>
        <taxon>Dictyosteliales</taxon>
        <taxon>Dictyosteliaceae</taxon>
        <taxon>Dictyostelium</taxon>
    </lineage>
</organism>
<dbReference type="PANTHER" id="PTHR38742:SF1">
    <property type="entry name" value="SECRETED PROTEIN C"/>
    <property type="match status" value="1"/>
</dbReference>
<keyword evidence="1" id="KW-0732">Signal</keyword>
<dbReference type="KEGG" id="dpp:DICPUDRAFT_97781"/>
<dbReference type="CDD" id="cd22935">
    <property type="entry name" value="SctA-like"/>
    <property type="match status" value="1"/>
</dbReference>
<dbReference type="EMBL" id="GL871046">
    <property type="protein sequence ID" value="EGC35828.1"/>
    <property type="molecule type" value="Genomic_DNA"/>
</dbReference>
<protein>
    <submittedName>
        <fullName evidence="2">Uncharacterized protein</fullName>
    </submittedName>
</protein>
<sequence>MKYILLIVFIVLSLNFKSAYSNNNIDNEIEEFNFNDFSNDLEYNKLIQENIIENGLPSLTDYSQFLLGFIEGIGINITNEESLCFKNENGSVADLKDGVLALQKGLSTIDIPKMSSGIVKIGGVILQIPTNLKECGISDKIVQITYIAASFISGPSGIVTFILRDAFNIFVNSGGVLHNLTEIFVGLQNADFFKLGKNLGQIVDILMIKHT</sequence>
<dbReference type="PANTHER" id="PTHR38742">
    <property type="entry name" value="PROTEIN GP17"/>
    <property type="match status" value="1"/>
</dbReference>
<evidence type="ECO:0000256" key="1">
    <source>
        <dbReference type="SAM" id="SignalP"/>
    </source>
</evidence>
<dbReference type="Proteomes" id="UP000001064">
    <property type="component" value="Unassembled WGS sequence"/>
</dbReference>
<dbReference type="AlphaFoldDB" id="F0ZJR5"/>
<name>F0ZJR5_DICPU</name>
<accession>F0ZJR5</accession>
<dbReference type="InParanoid" id="F0ZJR5"/>
<dbReference type="VEuPathDB" id="AmoebaDB:DICPUDRAFT_97781"/>
<evidence type="ECO:0000313" key="2">
    <source>
        <dbReference type="EMBL" id="EGC35828.1"/>
    </source>
</evidence>
<feature type="signal peptide" evidence="1">
    <location>
        <begin position="1"/>
        <end position="21"/>
    </location>
</feature>
<keyword evidence="3" id="KW-1185">Reference proteome</keyword>
<evidence type="ECO:0000313" key="3">
    <source>
        <dbReference type="Proteomes" id="UP000001064"/>
    </source>
</evidence>
<proteinExistence type="predicted"/>
<gene>
    <name evidence="2" type="ORF">DICPUDRAFT_97781</name>
</gene>